<feature type="domain" description="GS catalytic" evidence="4">
    <location>
        <begin position="108"/>
        <end position="440"/>
    </location>
</feature>
<dbReference type="InterPro" id="IPR036651">
    <property type="entry name" value="Gln_synt_N_sf"/>
</dbReference>
<evidence type="ECO:0000313" key="6">
    <source>
        <dbReference type="Proteomes" id="UP000007490"/>
    </source>
</evidence>
<comment type="similarity">
    <text evidence="2 3">Belongs to the glutamine synthetase family.</text>
</comment>
<dbReference type="GeneID" id="10278314"/>
<sequence length="440" mass="49004">MGKQLEDLGERSRFLRILWIDNANMIRSKALRLKVDDDVSEAVVGISRAQQGVPVVYDGVVPGAPLDPVGEVYLKADNSTIRKVPYAPGNSLAIGDMYVDGSPWDFCPRNYLRKILNLARDEGLEIKASFENEFYLLNKDDPLNCHENTAFGSTNSMNLNNDVIMEIADYLESQGLSVEQYYSESGPCQHEITVHYDDAMKATDNQIIFRETVRGVALKHGMVASFLPKLFADHAGSGCHIHLSLWRDGVNILHDPDENFELGNTAHHFIAGILEHLSALMAITTPTPNSYRRILPSSWAGKYGCWGFDNREASIRVVKEPDGTIKHFEIKTSDATSNPYLSIGSIIFSGLNGIKEKLSLPEPVQLDPAKLEEDERLKLNIKDLPSCVDDAIKSLSKDEVLMNAMGDGLSKAYIAVKTEENNYLKNLSLEEEVNLLLDKF</sequence>
<evidence type="ECO:0000259" key="4">
    <source>
        <dbReference type="PROSITE" id="PS51987"/>
    </source>
</evidence>
<dbReference type="PANTHER" id="PTHR43785:SF2">
    <property type="entry name" value="TYPE-1 GLUTAMINE SYNTHETASE 1"/>
    <property type="match status" value="1"/>
</dbReference>
<dbReference type="PANTHER" id="PTHR43785">
    <property type="entry name" value="GAMMA-GLUTAMYLPUTRESCINE SYNTHETASE"/>
    <property type="match status" value="1"/>
</dbReference>
<dbReference type="Gene3D" id="3.10.20.70">
    <property type="entry name" value="Glutamine synthetase, N-terminal domain"/>
    <property type="match status" value="1"/>
</dbReference>
<dbReference type="SMART" id="SM01230">
    <property type="entry name" value="Gln-synt_C"/>
    <property type="match status" value="1"/>
</dbReference>
<dbReference type="InterPro" id="IPR008146">
    <property type="entry name" value="Gln_synth_cat_dom"/>
</dbReference>
<dbReference type="GO" id="GO:0006542">
    <property type="term" value="P:glutamine biosynthetic process"/>
    <property type="evidence" value="ECO:0007669"/>
    <property type="project" value="InterPro"/>
</dbReference>
<dbReference type="AlphaFoldDB" id="F0TAK5"/>
<dbReference type="EMBL" id="CP002551">
    <property type="protein sequence ID" value="ADZ10077.1"/>
    <property type="molecule type" value="Genomic_DNA"/>
</dbReference>
<dbReference type="eggNOG" id="arCOG01909">
    <property type="taxonomic scope" value="Archaea"/>
</dbReference>
<name>F0TAK5_METLA</name>
<gene>
    <name evidence="5" type="ordered locus">Metbo_1856</name>
</gene>
<evidence type="ECO:0000313" key="5">
    <source>
        <dbReference type="EMBL" id="ADZ10077.1"/>
    </source>
</evidence>
<proteinExistence type="inferred from homology"/>
<dbReference type="STRING" id="877455.Metbo_1856"/>
<evidence type="ECO:0000256" key="2">
    <source>
        <dbReference type="PROSITE-ProRule" id="PRU01331"/>
    </source>
</evidence>
<reference evidence="6" key="1">
    <citation type="submission" date="2011-02" db="EMBL/GenBank/DDBJ databases">
        <title>Complete sequence of Methanobacterium sp. AL-21.</title>
        <authorList>
            <consortium name="US DOE Joint Genome Institute"/>
            <person name="Lucas S."/>
            <person name="Copeland A."/>
            <person name="Lapidus A."/>
            <person name="Cheng J.-F."/>
            <person name="Goodwin L."/>
            <person name="Pitluck S."/>
            <person name="Chertkov O."/>
            <person name="Detter J.C."/>
            <person name="Han C."/>
            <person name="Tapia R."/>
            <person name="Land M."/>
            <person name="Hauser L."/>
            <person name="Kyrpides N."/>
            <person name="Ivanova N."/>
            <person name="Mikhailova N."/>
            <person name="Pagani I."/>
            <person name="Cadillo-Quiroz H."/>
            <person name="Imachi H."/>
            <person name="Zinder S."/>
            <person name="Liu W."/>
            <person name="Woyke T."/>
        </authorList>
    </citation>
    <scope>NUCLEOTIDE SEQUENCE [LARGE SCALE GENOMIC DNA]</scope>
    <source>
        <strain evidence="6">AL-21</strain>
    </source>
</reference>
<accession>F0TAK5</accession>
<dbReference type="EC" id="6.3.1.2" evidence="5"/>
<organism evidence="5 6">
    <name type="scientific">Methanobacterium lacus (strain AL-21)</name>
    <dbReference type="NCBI Taxonomy" id="877455"/>
    <lineage>
        <taxon>Archaea</taxon>
        <taxon>Methanobacteriati</taxon>
        <taxon>Methanobacteriota</taxon>
        <taxon>Methanomada group</taxon>
        <taxon>Methanobacteria</taxon>
        <taxon>Methanobacteriales</taxon>
        <taxon>Methanobacteriaceae</taxon>
        <taxon>Methanobacterium</taxon>
    </lineage>
</organism>
<dbReference type="SUPFAM" id="SSF55931">
    <property type="entry name" value="Glutamine synthetase/guanido kinase"/>
    <property type="match status" value="1"/>
</dbReference>
<dbReference type="KEGG" id="mel:Metbo_1856"/>
<dbReference type="RefSeq" id="WP_013645428.1">
    <property type="nucleotide sequence ID" value="NC_015216.1"/>
</dbReference>
<dbReference type="GO" id="GO:0004356">
    <property type="term" value="F:glutamine synthetase activity"/>
    <property type="evidence" value="ECO:0007669"/>
    <property type="project" value="UniProtKB-EC"/>
</dbReference>
<keyword evidence="1 5" id="KW-0436">Ligase</keyword>
<dbReference type="PROSITE" id="PS51987">
    <property type="entry name" value="GS_CATALYTIC"/>
    <property type="match status" value="1"/>
</dbReference>
<protein>
    <submittedName>
        <fullName evidence="5">Glutamate--ammonia ligase</fullName>
        <ecNumber evidence="5">6.3.1.2</ecNumber>
    </submittedName>
</protein>
<dbReference type="OrthoDB" id="36124at2157"/>
<dbReference type="Pfam" id="PF00120">
    <property type="entry name" value="Gln-synt_C"/>
    <property type="match status" value="1"/>
</dbReference>
<dbReference type="HOGENOM" id="CLU_017290_6_0_2"/>
<evidence type="ECO:0000256" key="1">
    <source>
        <dbReference type="ARBA" id="ARBA00022598"/>
    </source>
</evidence>
<dbReference type="InterPro" id="IPR014746">
    <property type="entry name" value="Gln_synth/guanido_kin_cat_dom"/>
</dbReference>
<evidence type="ECO:0000256" key="3">
    <source>
        <dbReference type="RuleBase" id="RU000384"/>
    </source>
</evidence>
<reference evidence="5 6" key="2">
    <citation type="journal article" date="2014" name="Int. J. Syst. Evol. Microbiol.">
        <title>Methanobacterium paludis sp. nov. and a novel strain of Methanobacterium lacus isolated from northern peatlands.</title>
        <authorList>
            <person name="Cadillo-Quiroz H."/>
            <person name="Brauer S.L."/>
            <person name="Goodson N."/>
            <person name="Yavitt J.B."/>
            <person name="Zinder S.H."/>
        </authorList>
    </citation>
    <scope>NUCLEOTIDE SEQUENCE [LARGE SCALE GENOMIC DNA]</scope>
    <source>
        <strain evidence="5 6">AL-21</strain>
    </source>
</reference>
<keyword evidence="6" id="KW-1185">Reference proteome</keyword>
<dbReference type="Gene3D" id="3.30.590.10">
    <property type="entry name" value="Glutamine synthetase/guanido kinase, catalytic domain"/>
    <property type="match status" value="1"/>
</dbReference>
<dbReference type="Proteomes" id="UP000007490">
    <property type="component" value="Chromosome"/>
</dbReference>